<evidence type="ECO:0000313" key="2">
    <source>
        <dbReference type="Proteomes" id="UP000294225"/>
    </source>
</evidence>
<gene>
    <name evidence="1" type="ORF">E0H92_21415</name>
</gene>
<comment type="caution">
    <text evidence="1">The sequence shown here is derived from an EMBL/GenBank/DDBJ whole genome shotgun (WGS) entry which is preliminary data.</text>
</comment>
<protein>
    <submittedName>
        <fullName evidence="1">Uncharacterized protein</fullName>
    </submittedName>
</protein>
<sequence length="247" mass="26339">MGTRVLKRPRRGGTFVLIVAAGLAAVLGTAGLSSATSTDDPALSCTLTPPARIAVDKPFLQFNPTRSCTAGAPSNVTWVASVGTTLTTDAWFLQRNTALSDVYSNDPMGTWTWKVSDPVDRPDVVFNQPTTDVRFKSAVTGTGVWDAATGTTTITFHVTRYDAATNKMVPWAGAVGTTWFHESPFRGDPPFTQGATYTTNSNGDVVIKSTPVRFDLVFRIEMADAPVTFGSTSNLVLARAAKVIGTR</sequence>
<dbReference type="AlphaFoldDB" id="A0A4R0ISB6"/>
<proteinExistence type="predicted"/>
<reference evidence="1 2" key="1">
    <citation type="submission" date="2019-02" db="EMBL/GenBank/DDBJ databases">
        <title>Kribbella capetownensis sp. nov. and Kribbella speibonae sp. nov., isolated from soil.</title>
        <authorList>
            <person name="Curtis S.M."/>
            <person name="Norton I."/>
            <person name="Everest G.J."/>
            <person name="Meyers P.R."/>
        </authorList>
    </citation>
    <scope>NUCLEOTIDE SEQUENCE [LARGE SCALE GENOMIC DNA]</scope>
    <source>
        <strain evidence="1 2">YM55</strain>
    </source>
</reference>
<name>A0A4R0ISB6_9ACTN</name>
<evidence type="ECO:0000313" key="1">
    <source>
        <dbReference type="EMBL" id="TCC35324.1"/>
    </source>
</evidence>
<dbReference type="Proteomes" id="UP000294225">
    <property type="component" value="Unassembled WGS sequence"/>
</dbReference>
<accession>A0A4R0ISB6</accession>
<dbReference type="RefSeq" id="WP_131497516.1">
    <property type="nucleotide sequence ID" value="NZ_SJKC01000003.1"/>
</dbReference>
<organism evidence="1 2">
    <name type="scientific">Kribbella speibonae</name>
    <dbReference type="NCBI Taxonomy" id="1572660"/>
    <lineage>
        <taxon>Bacteria</taxon>
        <taxon>Bacillati</taxon>
        <taxon>Actinomycetota</taxon>
        <taxon>Actinomycetes</taxon>
        <taxon>Propionibacteriales</taxon>
        <taxon>Kribbellaceae</taxon>
        <taxon>Kribbella</taxon>
    </lineage>
</organism>
<dbReference type="EMBL" id="SJKC01000003">
    <property type="protein sequence ID" value="TCC35324.1"/>
    <property type="molecule type" value="Genomic_DNA"/>
</dbReference>